<dbReference type="InterPro" id="IPR011711">
    <property type="entry name" value="GntR_C"/>
</dbReference>
<dbReference type="InterPro" id="IPR036390">
    <property type="entry name" value="WH_DNA-bd_sf"/>
</dbReference>
<dbReference type="Gene3D" id="1.20.120.530">
    <property type="entry name" value="GntR ligand-binding domain-like"/>
    <property type="match status" value="1"/>
</dbReference>
<keyword evidence="6" id="KW-1185">Reference proteome</keyword>
<dbReference type="InterPro" id="IPR000524">
    <property type="entry name" value="Tscrpt_reg_HTH_GntR"/>
</dbReference>
<dbReference type="Pfam" id="PF00392">
    <property type="entry name" value="GntR"/>
    <property type="match status" value="1"/>
</dbReference>
<accession>A0ABQ1NPD8</accession>
<protein>
    <submittedName>
        <fullName evidence="5">Transcriptional regulator</fullName>
    </submittedName>
</protein>
<dbReference type="Proteomes" id="UP000597761">
    <property type="component" value="Unassembled WGS sequence"/>
</dbReference>
<dbReference type="Gene3D" id="1.10.10.10">
    <property type="entry name" value="Winged helix-like DNA-binding domain superfamily/Winged helix DNA-binding domain"/>
    <property type="match status" value="1"/>
</dbReference>
<dbReference type="PRINTS" id="PR00035">
    <property type="entry name" value="HTHGNTR"/>
</dbReference>
<dbReference type="InterPro" id="IPR036388">
    <property type="entry name" value="WH-like_DNA-bd_sf"/>
</dbReference>
<comment type="caution">
    <text evidence="5">The sequence shown here is derived from an EMBL/GenBank/DDBJ whole genome shotgun (WGS) entry which is preliminary data.</text>
</comment>
<dbReference type="SMART" id="SM00895">
    <property type="entry name" value="FCD"/>
    <property type="match status" value="1"/>
</dbReference>
<dbReference type="PROSITE" id="PS50949">
    <property type="entry name" value="HTH_GNTR"/>
    <property type="match status" value="1"/>
</dbReference>
<organism evidence="5 6">
    <name type="scientific">Tersicoccus solisilvae</name>
    <dbReference type="NCBI Taxonomy" id="1882339"/>
    <lineage>
        <taxon>Bacteria</taxon>
        <taxon>Bacillati</taxon>
        <taxon>Actinomycetota</taxon>
        <taxon>Actinomycetes</taxon>
        <taxon>Micrococcales</taxon>
        <taxon>Micrococcaceae</taxon>
        <taxon>Tersicoccus</taxon>
    </lineage>
</organism>
<dbReference type="Pfam" id="PF07729">
    <property type="entry name" value="FCD"/>
    <property type="match status" value="1"/>
</dbReference>
<evidence type="ECO:0000313" key="6">
    <source>
        <dbReference type="Proteomes" id="UP000597761"/>
    </source>
</evidence>
<evidence type="ECO:0000256" key="3">
    <source>
        <dbReference type="ARBA" id="ARBA00023163"/>
    </source>
</evidence>
<evidence type="ECO:0000313" key="5">
    <source>
        <dbReference type="EMBL" id="GGC82180.1"/>
    </source>
</evidence>
<dbReference type="SUPFAM" id="SSF46785">
    <property type="entry name" value="Winged helix' DNA-binding domain"/>
    <property type="match status" value="1"/>
</dbReference>
<evidence type="ECO:0000259" key="4">
    <source>
        <dbReference type="PROSITE" id="PS50949"/>
    </source>
</evidence>
<dbReference type="InterPro" id="IPR008920">
    <property type="entry name" value="TF_FadR/GntR_C"/>
</dbReference>
<dbReference type="CDD" id="cd07377">
    <property type="entry name" value="WHTH_GntR"/>
    <property type="match status" value="1"/>
</dbReference>
<dbReference type="SMART" id="SM00345">
    <property type="entry name" value="HTH_GNTR"/>
    <property type="match status" value="1"/>
</dbReference>
<feature type="domain" description="HTH gntR-type" evidence="4">
    <location>
        <begin position="13"/>
        <end position="81"/>
    </location>
</feature>
<dbReference type="RefSeq" id="WP_188666171.1">
    <property type="nucleotide sequence ID" value="NZ_BMJI01000002.1"/>
</dbReference>
<gene>
    <name evidence="5" type="ORF">GCM10011512_06130</name>
</gene>
<proteinExistence type="predicted"/>
<dbReference type="SUPFAM" id="SSF48008">
    <property type="entry name" value="GntR ligand-binding domain-like"/>
    <property type="match status" value="1"/>
</dbReference>
<name>A0ABQ1NPD8_9MICC</name>
<dbReference type="PANTHER" id="PTHR43537:SF5">
    <property type="entry name" value="UXU OPERON TRANSCRIPTIONAL REGULATOR"/>
    <property type="match status" value="1"/>
</dbReference>
<keyword evidence="3" id="KW-0804">Transcription</keyword>
<keyword evidence="2" id="KW-0238">DNA-binding</keyword>
<dbReference type="EMBL" id="BMJI01000002">
    <property type="protein sequence ID" value="GGC82180.1"/>
    <property type="molecule type" value="Genomic_DNA"/>
</dbReference>
<dbReference type="PANTHER" id="PTHR43537">
    <property type="entry name" value="TRANSCRIPTIONAL REGULATOR, GNTR FAMILY"/>
    <property type="match status" value="1"/>
</dbReference>
<keyword evidence="1" id="KW-0805">Transcription regulation</keyword>
<evidence type="ECO:0000256" key="2">
    <source>
        <dbReference type="ARBA" id="ARBA00023125"/>
    </source>
</evidence>
<reference evidence="6" key="1">
    <citation type="journal article" date="2019" name="Int. J. Syst. Evol. Microbiol.">
        <title>The Global Catalogue of Microorganisms (GCM) 10K type strain sequencing project: providing services to taxonomists for standard genome sequencing and annotation.</title>
        <authorList>
            <consortium name="The Broad Institute Genomics Platform"/>
            <consortium name="The Broad Institute Genome Sequencing Center for Infectious Disease"/>
            <person name="Wu L."/>
            <person name="Ma J."/>
        </authorList>
    </citation>
    <scope>NUCLEOTIDE SEQUENCE [LARGE SCALE GENOMIC DNA]</scope>
    <source>
        <strain evidence="6">CGMCC 1.15480</strain>
    </source>
</reference>
<sequence length="242" mass="26446">MPAQWPTADDGAGRAPLTVVDRIKQYILVNRLSPGDPMPTEHELSDQLAVSRSRIREAMKTLSALDIVEVRHGYGTFVGTLSLTGLAESLAFRGMLTSHRDKHFLADLIDLRELLEIDWAPLIVERLDAGTIAAMRALATTMVDLAAQGREFPVEDRQFHQLLVSTSGNALVGQLLDVFWQVHSLVSETLGPASLLPETAQAHHAILDAIETGSAAALEAAIREHYQPIRERMLRSTAGTAD</sequence>
<evidence type="ECO:0000256" key="1">
    <source>
        <dbReference type="ARBA" id="ARBA00023015"/>
    </source>
</evidence>